<protein>
    <submittedName>
        <fullName evidence="1">Uncharacterized protein</fullName>
    </submittedName>
</protein>
<organism evidence="1">
    <name type="scientific">Anguilla anguilla</name>
    <name type="common">European freshwater eel</name>
    <name type="synonym">Muraena anguilla</name>
    <dbReference type="NCBI Taxonomy" id="7936"/>
    <lineage>
        <taxon>Eukaryota</taxon>
        <taxon>Metazoa</taxon>
        <taxon>Chordata</taxon>
        <taxon>Craniata</taxon>
        <taxon>Vertebrata</taxon>
        <taxon>Euteleostomi</taxon>
        <taxon>Actinopterygii</taxon>
        <taxon>Neopterygii</taxon>
        <taxon>Teleostei</taxon>
        <taxon>Anguilliformes</taxon>
        <taxon>Anguillidae</taxon>
        <taxon>Anguilla</taxon>
    </lineage>
</organism>
<dbReference type="AlphaFoldDB" id="A0A0E9XSS3"/>
<evidence type="ECO:0000313" key="1">
    <source>
        <dbReference type="EMBL" id="JAI05477.1"/>
    </source>
</evidence>
<reference evidence="1" key="1">
    <citation type="submission" date="2014-11" db="EMBL/GenBank/DDBJ databases">
        <authorList>
            <person name="Amaro Gonzalez C."/>
        </authorList>
    </citation>
    <scope>NUCLEOTIDE SEQUENCE</scope>
</reference>
<reference evidence="1" key="2">
    <citation type="journal article" date="2015" name="Fish Shellfish Immunol.">
        <title>Early steps in the European eel (Anguilla anguilla)-Vibrio vulnificus interaction in the gills: Role of the RtxA13 toxin.</title>
        <authorList>
            <person name="Callol A."/>
            <person name="Pajuelo D."/>
            <person name="Ebbesson L."/>
            <person name="Teles M."/>
            <person name="MacKenzie S."/>
            <person name="Amaro C."/>
        </authorList>
    </citation>
    <scope>NUCLEOTIDE SEQUENCE</scope>
</reference>
<proteinExistence type="predicted"/>
<sequence>MLQSKIIKCSCERTDLFTLPSLQTPPSMHIIPILKHYV</sequence>
<name>A0A0E9XSS3_ANGAN</name>
<accession>A0A0E9XSS3</accession>
<dbReference type="EMBL" id="GBXM01003101">
    <property type="protein sequence ID" value="JAI05477.1"/>
    <property type="molecule type" value="Transcribed_RNA"/>
</dbReference>